<feature type="compositionally biased region" description="Basic residues" evidence="2">
    <location>
        <begin position="117"/>
        <end position="126"/>
    </location>
</feature>
<dbReference type="OrthoDB" id="10250354at2759"/>
<evidence type="ECO:0000313" key="5">
    <source>
        <dbReference type="RefSeq" id="XP_008796161.1"/>
    </source>
</evidence>
<gene>
    <name evidence="5" type="primary">LOC103711698</name>
</gene>
<dbReference type="PANTHER" id="PTHR45181:SF4">
    <property type="entry name" value="HEAT SHOCK PROTEIN DNAJ WITH TETRATRICOPEPTIDE REPEAT-CONTAINING PROTEIN"/>
    <property type="match status" value="1"/>
</dbReference>
<reference evidence="5" key="2">
    <citation type="submission" date="2025-08" db="UniProtKB">
        <authorList>
            <consortium name="RefSeq"/>
        </authorList>
    </citation>
    <scope>IDENTIFICATION</scope>
    <source>
        <tissue evidence="5">Young leaves</tissue>
    </source>
</reference>
<feature type="compositionally biased region" description="Low complexity" evidence="2">
    <location>
        <begin position="127"/>
        <end position="137"/>
    </location>
</feature>
<reference evidence="4" key="1">
    <citation type="journal article" date="2019" name="Nat. Commun.">
        <title>Genome-wide association mapping of date palm fruit traits.</title>
        <authorList>
            <person name="Hazzouri K.M."/>
            <person name="Gros-Balthazard M."/>
            <person name="Flowers J.M."/>
            <person name="Copetti D."/>
            <person name="Lemansour A."/>
            <person name="Lebrun M."/>
            <person name="Masmoudi K."/>
            <person name="Ferrand S."/>
            <person name="Dhar M.I."/>
            <person name="Fresquez Z.A."/>
            <person name="Rosas U."/>
            <person name="Zhang J."/>
            <person name="Talag J."/>
            <person name="Lee S."/>
            <person name="Kudrna D."/>
            <person name="Powell R.F."/>
            <person name="Leitch I.J."/>
            <person name="Krueger R.R."/>
            <person name="Wing R.A."/>
            <person name="Amiri K.M.A."/>
            <person name="Purugganan M.D."/>
        </authorList>
    </citation>
    <scope>NUCLEOTIDE SEQUENCE [LARGE SCALE GENOMIC DNA]</scope>
    <source>
        <strain evidence="4">cv. Khalas</strain>
    </source>
</reference>
<dbReference type="CDD" id="cd06257">
    <property type="entry name" value="DnaJ"/>
    <property type="match status" value="1"/>
</dbReference>
<dbReference type="SMART" id="SM00271">
    <property type="entry name" value="DnaJ"/>
    <property type="match status" value="1"/>
</dbReference>
<feature type="repeat" description="TPR" evidence="1">
    <location>
        <begin position="1327"/>
        <end position="1360"/>
    </location>
</feature>
<feature type="compositionally biased region" description="Basic and acidic residues" evidence="2">
    <location>
        <begin position="1217"/>
        <end position="1236"/>
    </location>
</feature>
<feature type="compositionally biased region" description="Low complexity" evidence="2">
    <location>
        <begin position="1176"/>
        <end position="1195"/>
    </location>
</feature>
<evidence type="ECO:0000256" key="1">
    <source>
        <dbReference type="PROSITE-ProRule" id="PRU00339"/>
    </source>
</evidence>
<dbReference type="Gene3D" id="1.25.40.10">
    <property type="entry name" value="Tetratricopeptide repeat domain"/>
    <property type="match status" value="2"/>
</dbReference>
<dbReference type="SUPFAM" id="SSF48452">
    <property type="entry name" value="TPR-like"/>
    <property type="match status" value="2"/>
</dbReference>
<dbReference type="SMART" id="SM00028">
    <property type="entry name" value="TPR"/>
    <property type="match status" value="8"/>
</dbReference>
<evidence type="ECO:0000313" key="4">
    <source>
        <dbReference type="Proteomes" id="UP000228380"/>
    </source>
</evidence>
<feature type="region of interest" description="Disordered" evidence="2">
    <location>
        <begin position="294"/>
        <end position="328"/>
    </location>
</feature>
<proteinExistence type="predicted"/>
<feature type="region of interest" description="Disordered" evidence="2">
    <location>
        <begin position="184"/>
        <end position="261"/>
    </location>
</feature>
<evidence type="ECO:0000259" key="3">
    <source>
        <dbReference type="PROSITE" id="PS50076"/>
    </source>
</evidence>
<feature type="region of interest" description="Disordered" evidence="2">
    <location>
        <begin position="1778"/>
        <end position="1825"/>
    </location>
</feature>
<dbReference type="KEGG" id="pda:103711698"/>
<feature type="domain" description="J" evidence="3">
    <location>
        <begin position="1686"/>
        <end position="1771"/>
    </location>
</feature>
<dbReference type="InterPro" id="IPR036869">
    <property type="entry name" value="J_dom_sf"/>
</dbReference>
<feature type="compositionally biased region" description="Polar residues" evidence="2">
    <location>
        <begin position="1783"/>
        <end position="1806"/>
    </location>
</feature>
<dbReference type="PRINTS" id="PR00625">
    <property type="entry name" value="JDOMAIN"/>
</dbReference>
<dbReference type="InterPro" id="IPR019734">
    <property type="entry name" value="TPR_rpt"/>
</dbReference>
<dbReference type="GeneID" id="103711698"/>
<feature type="compositionally biased region" description="Low complexity" evidence="2">
    <location>
        <begin position="319"/>
        <end position="328"/>
    </location>
</feature>
<feature type="region of interest" description="Disordered" evidence="2">
    <location>
        <begin position="1"/>
        <end position="164"/>
    </location>
</feature>
<feature type="compositionally biased region" description="Polar residues" evidence="2">
    <location>
        <begin position="249"/>
        <end position="259"/>
    </location>
</feature>
<dbReference type="InterPro" id="IPR011990">
    <property type="entry name" value="TPR-like_helical_dom_sf"/>
</dbReference>
<feature type="compositionally biased region" description="Basic residues" evidence="2">
    <location>
        <begin position="1158"/>
        <end position="1169"/>
    </location>
</feature>
<dbReference type="Gene3D" id="1.10.287.110">
    <property type="entry name" value="DnaJ domain"/>
    <property type="match status" value="1"/>
</dbReference>
<protein>
    <submittedName>
        <fullName evidence="5">Uncharacterized protein LOC103711698 isoform X1</fullName>
    </submittedName>
</protein>
<dbReference type="SUPFAM" id="SSF46565">
    <property type="entry name" value="Chaperone J-domain"/>
    <property type="match status" value="1"/>
</dbReference>
<dbReference type="RefSeq" id="XP_008796161.1">
    <property type="nucleotide sequence ID" value="XM_008797939.4"/>
</dbReference>
<feature type="compositionally biased region" description="Low complexity" evidence="2">
    <location>
        <begin position="149"/>
        <end position="158"/>
    </location>
</feature>
<dbReference type="GO" id="GO:0005783">
    <property type="term" value="C:endoplasmic reticulum"/>
    <property type="evidence" value="ECO:0007669"/>
    <property type="project" value="UniProtKB-ARBA"/>
</dbReference>
<feature type="compositionally biased region" description="Polar residues" evidence="2">
    <location>
        <begin position="543"/>
        <end position="557"/>
    </location>
</feature>
<feature type="region of interest" description="Disordered" evidence="2">
    <location>
        <begin position="543"/>
        <end position="563"/>
    </location>
</feature>
<feature type="region of interest" description="Disordered" evidence="2">
    <location>
        <begin position="858"/>
        <end position="879"/>
    </location>
</feature>
<dbReference type="PROSITE" id="PS50076">
    <property type="entry name" value="DNAJ_2"/>
    <property type="match status" value="1"/>
</dbReference>
<feature type="compositionally biased region" description="Low complexity" evidence="2">
    <location>
        <begin position="208"/>
        <end position="219"/>
    </location>
</feature>
<dbReference type="PROSITE" id="PS50005">
    <property type="entry name" value="TPR"/>
    <property type="match status" value="1"/>
</dbReference>
<name>A0A8B7CC85_PHODC</name>
<feature type="region of interest" description="Disordered" evidence="2">
    <location>
        <begin position="1154"/>
        <end position="1236"/>
    </location>
</feature>
<keyword evidence="4" id="KW-1185">Reference proteome</keyword>
<dbReference type="InterPro" id="IPR001623">
    <property type="entry name" value="DnaJ_domain"/>
</dbReference>
<organism evidence="4 5">
    <name type="scientific">Phoenix dactylifera</name>
    <name type="common">Date palm</name>
    <dbReference type="NCBI Taxonomy" id="42345"/>
    <lineage>
        <taxon>Eukaryota</taxon>
        <taxon>Viridiplantae</taxon>
        <taxon>Streptophyta</taxon>
        <taxon>Embryophyta</taxon>
        <taxon>Tracheophyta</taxon>
        <taxon>Spermatophyta</taxon>
        <taxon>Magnoliopsida</taxon>
        <taxon>Liliopsida</taxon>
        <taxon>Arecaceae</taxon>
        <taxon>Coryphoideae</taxon>
        <taxon>Phoeniceae</taxon>
        <taxon>Phoenix</taxon>
    </lineage>
</organism>
<dbReference type="Pfam" id="PF00226">
    <property type="entry name" value="DnaJ"/>
    <property type="match status" value="1"/>
</dbReference>
<accession>A0A8B7CC85</accession>
<dbReference type="Pfam" id="PF13181">
    <property type="entry name" value="TPR_8"/>
    <property type="match status" value="1"/>
</dbReference>
<dbReference type="PANTHER" id="PTHR45181">
    <property type="entry name" value="HEAT SHOCK PROTEIN DNAJ WITH TETRATRICOPEPTIDE REPEAT-CONTAINING PROTEIN"/>
    <property type="match status" value="1"/>
</dbReference>
<feature type="compositionally biased region" description="Polar residues" evidence="2">
    <location>
        <begin position="189"/>
        <end position="198"/>
    </location>
</feature>
<evidence type="ECO:0000256" key="2">
    <source>
        <dbReference type="SAM" id="MobiDB-lite"/>
    </source>
</evidence>
<sequence length="1825" mass="196413">MPPAIVDFRTRAAASPQVRTKRFSSQNPREGQIPAPFSPFSFDPTGISATDRPSAAASARPMDRTNLGHSFPSPGNSIDGGFSGGFASSTPSFPPSPFPSVSASGKPSPAAGLSKPRLVKVRKHVAPPRVRPTVAPEAADDSGFNPFRSAPAASAADAADQEGGRMRGLNEKLHSWKPFIPESRIRVPENSSGPNSRSFEPVKSENPGFVFGAGSAGAADQTGGGMRGLNEKLHSWKPFKPESGIRVPENSSGPTSSSFEPVKSESAGFVFGAGSASQPSVIIGSENAKDRAFSFGSEGSRGFDAGPSVFGSGVKKNSDSGLSSSENLSGPNLGSFEYVKSESSGFDFVARSASNQSEKNIGCGSSVDGAAFSFCSEGSVGSETGGFVFGSGVNMSSDSRWKSPENSGGLNLGNPESVKSESADFVFGASSVSNSNKPDRTFNFANKDSSNSDPFAFVPGSSVEKSSKLSQNLPGNSTGPNMGSFKTGNSESTAFVFGSNVGSFSDTRSVGSGSAVGEASGFMKEGSGKSDSGVFEFGSGTQKGASSSWNLPETSGIPNLGRSESVKPENVNFIFGASSTSNMGSRSMGSGNTLGGEFSFTSGRSVNADTDVFVFGGRAREGSNLSQSSSIVSEQGPFSKLPDEMRKLNLHSSSNEEGFEKAKQADSKAKIDHSNVFIFGGNQNAPSSIGGAVNMLPEEMKKLDIGSAKATKNAKNKSVDQTANVPVFGSNMKKTSASNQTSANAFTSFEKNTCSELPTGIQKLNTDGLRNDDSFTKTEKADYQFKVDVSNGPNGFTFLSNKDVPGSFTGNGVNMLHNDMEKLDINKPENLTGNIDQTDHSAGDAYTSSKFTFQAGKQGASSTMGHDPPSKTQEHFTSSGVATPSFYPSSSGPGFQSVGTEFTSTSMHGGLETPHMEFKQDSHLLSKENLFTGPHHNMAFNVKKDNVQSTRTKKRRGKSRQSVPAHQTFAKPFISMEKGPLENLKPESPGGYSPMDYSPYQENQCSREASVASGESIHMFSHCASADTERSFSVDEGEEDLVSAAKRLDVNEGDVKHDSDGSRSNVEKNFAAKSSVIEEQNSGPGRESFVFKSDSVGLSSDTNNAAMEAETGPFSSNFERQASEGGTCFTFVTSSEDFGGSNFTFAASPFAQGPLSAAKRHHRRKSRMKTGHDFYSSTSNASAPLASPSPNLFSATSTCTQPDPAQDMKGLPSFHQGGDDSRTETNRKSESNKDDLTKDVASVAAEEACDKWRLRGNQAYANGHLSKAEEYYTRGVNSIPSNETSRNCSRVLMLCYSNRAATRMSLGRMREALNDCMMAVAIDPSFLRAQVRAANCHLALGDIEDALEYFKKCLQSDDDASLGQKILLEASEGLQKAQQVADYIVQAKELIRKRTPNEVTKALQLISEALSISPHSENLMEMKAEALLMLHKYEEVIQLCEESLDSAKRNSFLAGSDDQLENLDSSGYTKSSSVRLWRWRLISKSYFYLGKLEEALELLRKHEQVKPIGESFLLQMKTSRCGDKSAETSASFFVTVRELLRLKAAGNEAFQSGRHLEAVEHYTAALACNTESRPFTAICFCNRAAAYQALGQITDAIADCSLAIALDPSYPKAISRRATLHEMIRDYGQAADDLHRLISFLEKQLTNKGNQSGSVGKSTSNNNDLKRARLRLSSVEEEARRETMLDMYMILGIEQSSSAADVKKAYRKAALKHHPDKAGQFLARSENADDGLWREVADEVYKDADRLFKMIGEAYTILSDPAKRLQYDAEEEIRTTLEKGYNMNRTSKNPADNYSSQYEKSSNMHQWRSYGSPHKRWSEYTRSNR</sequence>
<feature type="region of interest" description="Disordered" evidence="2">
    <location>
        <begin position="455"/>
        <end position="479"/>
    </location>
</feature>
<dbReference type="Pfam" id="PF13432">
    <property type="entry name" value="TPR_16"/>
    <property type="match status" value="1"/>
</dbReference>
<dbReference type="Proteomes" id="UP000228380">
    <property type="component" value="Chromosome 13"/>
</dbReference>
<keyword evidence="1" id="KW-0802">TPR repeat</keyword>
<feature type="compositionally biased region" description="Polar residues" evidence="2">
    <location>
        <begin position="468"/>
        <end position="479"/>
    </location>
</feature>